<dbReference type="Gene3D" id="3.40.50.410">
    <property type="entry name" value="von Willebrand factor, type A domain"/>
    <property type="match status" value="1"/>
</dbReference>
<evidence type="ECO:0000256" key="9">
    <source>
        <dbReference type="ARBA" id="ARBA00022801"/>
    </source>
</evidence>
<dbReference type="SMART" id="SM00559">
    <property type="entry name" value="Ku78"/>
    <property type="match status" value="1"/>
</dbReference>
<dbReference type="GO" id="GO:0003678">
    <property type="term" value="F:DNA helicase activity"/>
    <property type="evidence" value="ECO:0007669"/>
    <property type="project" value="UniProtKB-EC"/>
</dbReference>
<sequence>MADKEATVYIVDLGSSMGDCHNGRIESDLDWGMRYVWDKITTTVGASRKTWTVGVVGVRTDETNNPLQEQVGEGYENISILQELGPMTLTNLRELQGLIKPSDTDIGDSISAIIVAVEMIEKFTKKLKYKRKIILVTDGEGPVDPDDLDDISAKIKSCGIELVVLGVDFDDPEFGFKEEDKSSQKRINERVLKSLVDKCDGLYGTMAEAIAELEMPRIKPVRPYKTYDGELTLGNPEEHPDAMSISVERYFKTHKATVPAASRVVLKTDPGPSQAASGDEMEGVEFTGGFSAVKNARTYKVNDPDAPGGKRDVEFESLAKGYEYGRTAVHISESEYNITKLETTKSFTILGFIHQEKYEPFLNMGETGQTIPQKLNDAAALKLSSFIHSLQELESYAVARIVTKDGKEPSLILLAPHIEPEFECLYDVPLPFAEDVRNYQFPPLDKVITVTGNVKHEDHRLLPSQELSDAMDDYVDAMDISSWAKDDDGNRTMEYAPVEDVFSEASVKKVPPKAKGRREKGTKPQPISGLDIDALLSQPQNKRKKINPENAIPEFKQMVEYANDEPEIESAAKQMGTIIRSAITNSLGDSGYDRAIENLGVFRDTMVKWEMPALYNSFLKDLKTRLLSGELGGDRRELWWQMKGAKASLGLIDQSVSEPSNITPEEAAEFFKKFYDKKENSPEPSQGGHTVTIVIPSGKEFAVHAHLLAQYSEYFRRALNSQSEEAKARRFMVREAWLVNLWSSAWRRRFQGFQETSPPNPSRTTLEPAPAMVRGDQSSKSQEFCTWKFVMSYPRLMVEYGKRKKVKKELKLQLFECRSWDFFVLPYPGIADKEPILLVPSSQFRNYIKSLDSRLRLELRIPEDGLDATFVTFGEWGTPVPRFLGRASSRDEFRELKRRVHRLPADDLSQLSTDVLKEYREKFDGLYGDINGKGPPNTPKDAKSSPTESGRLSIVQAQRYLGLQSHLEILLSLDPVATNWNVDMPEFLEQEGSVRFIAIDVEAWELSQNVITEVGLAVLDTRDTASVIAGKDGRGWFPLIKSYHFIIEEHKHMVNRRHIRGIPHLFNFGNSEFVSLYEINRVIGKIIGDTESHDQRPVVVVGHHVRGDISYLKKVGYNIWKVPQFTHEMDTMLMFQYLEESNTGRKLSTICERLGLSYTNLHNAGNDATYALQAMIAITLKEKARYQFRNMVPQR</sequence>
<dbReference type="SUPFAM" id="SSF100939">
    <property type="entry name" value="SPOC domain-like"/>
    <property type="match status" value="1"/>
</dbReference>
<organism evidence="22 23">
    <name type="scientific">Daldinia eschscholtzii</name>
    <dbReference type="NCBI Taxonomy" id="292717"/>
    <lineage>
        <taxon>Eukaryota</taxon>
        <taxon>Fungi</taxon>
        <taxon>Dikarya</taxon>
        <taxon>Ascomycota</taxon>
        <taxon>Pezizomycotina</taxon>
        <taxon>Sordariomycetes</taxon>
        <taxon>Xylariomycetidae</taxon>
        <taxon>Xylariales</taxon>
        <taxon>Hypoxylaceae</taxon>
        <taxon>Daldinia</taxon>
    </lineage>
</organism>
<dbReference type="GO" id="GO:0006310">
    <property type="term" value="P:DNA recombination"/>
    <property type="evidence" value="ECO:0007669"/>
    <property type="project" value="UniProtKB-KW"/>
</dbReference>
<keyword evidence="7" id="KW-0547">Nucleotide-binding</keyword>
<dbReference type="SUPFAM" id="SSF53098">
    <property type="entry name" value="Ribonuclease H-like"/>
    <property type="match status" value="1"/>
</dbReference>
<evidence type="ECO:0000256" key="10">
    <source>
        <dbReference type="ARBA" id="ARBA00022806"/>
    </source>
</evidence>
<dbReference type="Pfam" id="PF02735">
    <property type="entry name" value="Ku"/>
    <property type="match status" value="1"/>
</dbReference>
<keyword evidence="11" id="KW-0067">ATP-binding</keyword>
<dbReference type="Gene3D" id="3.30.420.10">
    <property type="entry name" value="Ribonuclease H-like superfamily/Ribonuclease H"/>
    <property type="match status" value="1"/>
</dbReference>
<evidence type="ECO:0000259" key="21">
    <source>
        <dbReference type="PROSITE" id="PS50097"/>
    </source>
</evidence>
<dbReference type="SUPFAM" id="SSF53300">
    <property type="entry name" value="vWA-like"/>
    <property type="match status" value="1"/>
</dbReference>
<dbReference type="InterPro" id="IPR016194">
    <property type="entry name" value="SPOC-like_C_dom_sf"/>
</dbReference>
<feature type="region of interest" description="Disordered" evidence="20">
    <location>
        <begin position="506"/>
        <end position="530"/>
    </location>
</feature>
<evidence type="ECO:0000256" key="18">
    <source>
        <dbReference type="ARBA" id="ARBA00031847"/>
    </source>
</evidence>
<dbReference type="EC" id="3.6.4.12" evidence="4"/>
<evidence type="ECO:0000256" key="8">
    <source>
        <dbReference type="ARBA" id="ARBA00022763"/>
    </source>
</evidence>
<feature type="region of interest" description="Disordered" evidence="20">
    <location>
        <begin position="927"/>
        <end position="949"/>
    </location>
</feature>
<dbReference type="PANTHER" id="PTHR28083">
    <property type="entry name" value="GOOD FOR FULL DBP5 ACTIVITY PROTEIN 2"/>
    <property type="match status" value="1"/>
</dbReference>
<name>A0AAX6MLH1_9PEZI</name>
<keyword evidence="12" id="KW-0779">Telomere</keyword>
<evidence type="ECO:0000256" key="3">
    <source>
        <dbReference type="ARBA" id="ARBA00007726"/>
    </source>
</evidence>
<feature type="compositionally biased region" description="Polar residues" evidence="20">
    <location>
        <begin position="753"/>
        <end position="765"/>
    </location>
</feature>
<dbReference type="Pfam" id="PF21762">
    <property type="entry name" value="DEDDh_C"/>
    <property type="match status" value="1"/>
</dbReference>
<dbReference type="SUPFAM" id="SSF101420">
    <property type="entry name" value="C-terminal domain of Ku80"/>
    <property type="match status" value="1"/>
</dbReference>
<evidence type="ECO:0000256" key="19">
    <source>
        <dbReference type="ARBA" id="ARBA00047995"/>
    </source>
</evidence>
<dbReference type="InterPro" id="IPR024193">
    <property type="entry name" value="Ku80"/>
</dbReference>
<keyword evidence="13" id="KW-0238">DNA-binding</keyword>
<keyword evidence="16" id="KW-0539">Nucleus</keyword>
<comment type="catalytic activity">
    <reaction evidence="19">
        <text>ATP + H2O = ADP + phosphate + H(+)</text>
        <dbReference type="Rhea" id="RHEA:13065"/>
        <dbReference type="ChEBI" id="CHEBI:15377"/>
        <dbReference type="ChEBI" id="CHEBI:15378"/>
        <dbReference type="ChEBI" id="CHEBI:30616"/>
        <dbReference type="ChEBI" id="CHEBI:43474"/>
        <dbReference type="ChEBI" id="CHEBI:456216"/>
        <dbReference type="EC" id="3.6.4.12"/>
    </reaction>
</comment>
<evidence type="ECO:0000256" key="6">
    <source>
        <dbReference type="ARBA" id="ARBA00022454"/>
    </source>
</evidence>
<evidence type="ECO:0000256" key="13">
    <source>
        <dbReference type="ARBA" id="ARBA00023125"/>
    </source>
</evidence>
<evidence type="ECO:0000256" key="14">
    <source>
        <dbReference type="ARBA" id="ARBA00023172"/>
    </source>
</evidence>
<dbReference type="InterPro" id="IPR036465">
    <property type="entry name" value="vWFA_dom_sf"/>
</dbReference>
<evidence type="ECO:0000313" key="23">
    <source>
        <dbReference type="Proteomes" id="UP001369815"/>
    </source>
</evidence>
<dbReference type="FunFam" id="2.40.290.10:FF:000008">
    <property type="entry name" value="ATP-dependent DNA helicase II subunit 2"/>
    <property type="match status" value="1"/>
</dbReference>
<accession>A0AAX6MLH1</accession>
<evidence type="ECO:0000256" key="15">
    <source>
        <dbReference type="ARBA" id="ARBA00023204"/>
    </source>
</evidence>
<dbReference type="AlphaFoldDB" id="A0AAX6MLH1"/>
<dbReference type="GO" id="GO:0043564">
    <property type="term" value="C:Ku70:Ku80 complex"/>
    <property type="evidence" value="ECO:0007669"/>
    <property type="project" value="InterPro"/>
</dbReference>
<dbReference type="InterPro" id="IPR014893">
    <property type="entry name" value="Ku_PK_bind"/>
</dbReference>
<evidence type="ECO:0000256" key="20">
    <source>
        <dbReference type="SAM" id="MobiDB-lite"/>
    </source>
</evidence>
<keyword evidence="10" id="KW-0347">Helicase</keyword>
<dbReference type="CDD" id="cd00873">
    <property type="entry name" value="KU80"/>
    <property type="match status" value="1"/>
</dbReference>
<dbReference type="GO" id="GO:0006303">
    <property type="term" value="P:double-strand break repair via nonhomologous end joining"/>
    <property type="evidence" value="ECO:0007669"/>
    <property type="project" value="InterPro"/>
</dbReference>
<dbReference type="InterPro" id="IPR012337">
    <property type="entry name" value="RNaseH-like_sf"/>
</dbReference>
<keyword evidence="6" id="KW-0158">Chromosome</keyword>
<comment type="caution">
    <text evidence="22">The sequence shown here is derived from an EMBL/GenBank/DDBJ whole genome shotgun (WGS) entry which is preliminary data.</text>
</comment>
<dbReference type="GO" id="GO:0016787">
    <property type="term" value="F:hydrolase activity"/>
    <property type="evidence" value="ECO:0007669"/>
    <property type="project" value="UniProtKB-KW"/>
</dbReference>
<gene>
    <name evidence="22" type="ORF">Daesc_005329</name>
</gene>
<dbReference type="Gene3D" id="1.25.40.240">
    <property type="entry name" value="Ku, C-terminal domain"/>
    <property type="match status" value="1"/>
</dbReference>
<evidence type="ECO:0000256" key="12">
    <source>
        <dbReference type="ARBA" id="ARBA00022895"/>
    </source>
</evidence>
<dbReference type="Pfam" id="PF08785">
    <property type="entry name" value="Ku_PK_bind"/>
    <property type="match status" value="1"/>
</dbReference>
<dbReference type="GO" id="GO:0003684">
    <property type="term" value="F:damaged DNA binding"/>
    <property type="evidence" value="ECO:0007669"/>
    <property type="project" value="InterPro"/>
</dbReference>
<evidence type="ECO:0000256" key="2">
    <source>
        <dbReference type="ARBA" id="ARBA00004574"/>
    </source>
</evidence>
<dbReference type="Pfam" id="PF03731">
    <property type="entry name" value="Ku_N"/>
    <property type="match status" value="1"/>
</dbReference>
<dbReference type="PANTHER" id="PTHR28083:SF1">
    <property type="entry name" value="GOOD FOR FULL DBP5 ACTIVITY PROTEIN 2"/>
    <property type="match status" value="1"/>
</dbReference>
<evidence type="ECO:0000256" key="7">
    <source>
        <dbReference type="ARBA" id="ARBA00022741"/>
    </source>
</evidence>
<evidence type="ECO:0000256" key="17">
    <source>
        <dbReference type="ARBA" id="ARBA00024890"/>
    </source>
</evidence>
<evidence type="ECO:0000256" key="1">
    <source>
        <dbReference type="ARBA" id="ARBA00004123"/>
    </source>
</evidence>
<keyword evidence="8" id="KW-0227">DNA damage</keyword>
<feature type="domain" description="BTB" evidence="21">
    <location>
        <begin position="689"/>
        <end position="735"/>
    </location>
</feature>
<dbReference type="GO" id="GO:0000723">
    <property type="term" value="P:telomere maintenance"/>
    <property type="evidence" value="ECO:0007669"/>
    <property type="project" value="InterPro"/>
</dbReference>
<dbReference type="Proteomes" id="UP001369815">
    <property type="component" value="Unassembled WGS sequence"/>
</dbReference>
<proteinExistence type="inferred from homology"/>
<dbReference type="InterPro" id="IPR006164">
    <property type="entry name" value="DNA_bd_Ku70/Ku80"/>
</dbReference>
<dbReference type="CDD" id="cd18186">
    <property type="entry name" value="BTB_POZ_ZBTB_KLHL-like"/>
    <property type="match status" value="1"/>
</dbReference>
<dbReference type="FunFam" id="3.40.50.410:FF:000073">
    <property type="entry name" value="ATP-dependent DNA helicase II subunit 2"/>
    <property type="match status" value="1"/>
</dbReference>
<keyword evidence="9" id="KW-0378">Hydrolase</keyword>
<evidence type="ECO:0000313" key="22">
    <source>
        <dbReference type="EMBL" id="KAK6953031.1"/>
    </source>
</evidence>
<dbReference type="GO" id="GO:0000781">
    <property type="term" value="C:chromosome, telomeric region"/>
    <property type="evidence" value="ECO:0007669"/>
    <property type="project" value="UniProtKB-SubCell"/>
</dbReference>
<comment type="subcellular location">
    <subcellularLocation>
        <location evidence="2">Chromosome</location>
        <location evidence="2">Telomere</location>
    </subcellularLocation>
    <subcellularLocation>
        <location evidence="1">Nucleus</location>
    </subcellularLocation>
</comment>
<keyword evidence="14" id="KW-0233">DNA recombination</keyword>
<evidence type="ECO:0000256" key="16">
    <source>
        <dbReference type="ARBA" id="ARBA00023242"/>
    </source>
</evidence>
<dbReference type="InterPro" id="IPR036397">
    <property type="entry name" value="RNaseH_sf"/>
</dbReference>
<comment type="similarity">
    <text evidence="3">Belongs to the ku80 family.</text>
</comment>
<dbReference type="EMBL" id="JBANMG010000005">
    <property type="protein sequence ID" value="KAK6953031.1"/>
    <property type="molecule type" value="Genomic_DNA"/>
</dbReference>
<dbReference type="GO" id="GO:0005524">
    <property type="term" value="F:ATP binding"/>
    <property type="evidence" value="ECO:0007669"/>
    <property type="project" value="UniProtKB-KW"/>
</dbReference>
<dbReference type="PROSITE" id="PS50097">
    <property type="entry name" value="BTB"/>
    <property type="match status" value="1"/>
</dbReference>
<evidence type="ECO:0000256" key="5">
    <source>
        <dbReference type="ARBA" id="ARBA00021792"/>
    </source>
</evidence>
<dbReference type="InterPro" id="IPR000210">
    <property type="entry name" value="BTB/POZ_dom"/>
</dbReference>
<dbReference type="InterPro" id="IPR048519">
    <property type="entry name" value="Gfd2/YDR514C-like_C"/>
</dbReference>
<dbReference type="Gene3D" id="2.40.290.10">
    <property type="match status" value="1"/>
</dbReference>
<feature type="compositionally biased region" description="Basic residues" evidence="20">
    <location>
        <begin position="510"/>
        <end position="520"/>
    </location>
</feature>
<evidence type="ECO:0000256" key="11">
    <source>
        <dbReference type="ARBA" id="ARBA00022840"/>
    </source>
</evidence>
<evidence type="ECO:0000256" key="4">
    <source>
        <dbReference type="ARBA" id="ARBA00012551"/>
    </source>
</evidence>
<reference evidence="22 23" key="1">
    <citation type="journal article" date="2024" name="Front Chem Biol">
        <title>Unveiling the potential of Daldinia eschscholtzii MFLUCC 19-0629 through bioactivity and bioinformatics studies for enhanced sustainable agriculture production.</title>
        <authorList>
            <person name="Brooks S."/>
            <person name="Weaver J.A."/>
            <person name="Klomchit A."/>
            <person name="Alharthi S.A."/>
            <person name="Onlamun T."/>
            <person name="Nurani R."/>
            <person name="Vong T.K."/>
            <person name="Alberti F."/>
            <person name="Greco C."/>
        </authorList>
    </citation>
    <scope>NUCLEOTIDE SEQUENCE [LARGE SCALE GENOMIC DNA]</scope>
    <source>
        <strain evidence="22">MFLUCC 19-0629</strain>
    </source>
</reference>
<keyword evidence="23" id="KW-1185">Reference proteome</keyword>
<dbReference type="GO" id="GO:0042162">
    <property type="term" value="F:telomeric DNA binding"/>
    <property type="evidence" value="ECO:0007669"/>
    <property type="project" value="InterPro"/>
</dbReference>
<dbReference type="InterPro" id="IPR036494">
    <property type="entry name" value="Ku_C_sf"/>
</dbReference>
<dbReference type="InterPro" id="IPR005161">
    <property type="entry name" value="Ku_N"/>
</dbReference>
<comment type="function">
    <text evidence="17">Single-stranded DNA-dependent ATP-dependent helicase. Involved in non-homologous end joining (NHEJ) DNA double strand break repair. DNA-binding is sequence-independent but has a high affinity to nicks in double-stranded DNA and to the ends of duplex DNA. Binds to naturally occurring chromosomal ends, and therefore provides chromosomal end protection. Required also for telomere recombination to repair telomeric ends in the absence of telomerase. KU70, of the KU70/KU80 heterodimer, binds to the stem loop of TLC1, the RNA component of telomerase. Involved in telomere maintenance. Interacts with telomeric repeats and subtelomeric sequences thereby controlling telomere length and protecting against subtelomeric rearrangement. Maintains telomeric chromatin, which is involved in silencing the expression of genes located at the telomere. Required for mating-type switching.</text>
</comment>
<protein>
    <recommendedName>
        <fullName evidence="5">ATP-dependent DNA helicase II subunit 2</fullName>
        <ecNumber evidence="4">3.6.4.12</ecNumber>
    </recommendedName>
    <alternativeName>
        <fullName evidence="18">ATP-dependent DNA helicase II subunit Ku80</fullName>
    </alternativeName>
</protein>
<feature type="region of interest" description="Disordered" evidence="20">
    <location>
        <begin position="753"/>
        <end position="773"/>
    </location>
</feature>
<keyword evidence="15" id="KW-0234">DNA repair</keyword>
<dbReference type="InterPro" id="IPR040151">
    <property type="entry name" value="Gfd2/YDR514C-like"/>
</dbReference>